<evidence type="ECO:0000256" key="4">
    <source>
        <dbReference type="ARBA" id="ARBA00022898"/>
    </source>
</evidence>
<evidence type="ECO:0000256" key="1">
    <source>
        <dbReference type="ARBA" id="ARBA00001933"/>
    </source>
</evidence>
<keyword evidence="7" id="KW-1185">Reference proteome</keyword>
<evidence type="ECO:0000256" key="2">
    <source>
        <dbReference type="ARBA" id="ARBA00022576"/>
    </source>
</evidence>
<evidence type="ECO:0000313" key="6">
    <source>
        <dbReference type="EMBL" id="MFD1874601.1"/>
    </source>
</evidence>
<protein>
    <submittedName>
        <fullName evidence="6">Aspartate aminotransferase family protein</fullName>
    </submittedName>
</protein>
<evidence type="ECO:0000256" key="5">
    <source>
        <dbReference type="RuleBase" id="RU003560"/>
    </source>
</evidence>
<keyword evidence="3" id="KW-0808">Transferase</keyword>
<dbReference type="RefSeq" id="WP_382316547.1">
    <property type="nucleotide sequence ID" value="NZ_JBHUFD010000018.1"/>
</dbReference>
<dbReference type="GO" id="GO:0008483">
    <property type="term" value="F:transaminase activity"/>
    <property type="evidence" value="ECO:0007669"/>
    <property type="project" value="UniProtKB-KW"/>
</dbReference>
<dbReference type="InterPro" id="IPR015422">
    <property type="entry name" value="PyrdxlP-dep_Trfase_small"/>
</dbReference>
<dbReference type="InterPro" id="IPR005814">
    <property type="entry name" value="Aminotrans_3"/>
</dbReference>
<accession>A0ABW4QZP0</accession>
<organism evidence="6 7">
    <name type="scientific">Hymenobacter bucti</name>
    <dbReference type="NCBI Taxonomy" id="1844114"/>
    <lineage>
        <taxon>Bacteria</taxon>
        <taxon>Pseudomonadati</taxon>
        <taxon>Bacteroidota</taxon>
        <taxon>Cytophagia</taxon>
        <taxon>Cytophagales</taxon>
        <taxon>Hymenobacteraceae</taxon>
        <taxon>Hymenobacter</taxon>
    </lineage>
</organism>
<dbReference type="SUPFAM" id="SSF53383">
    <property type="entry name" value="PLP-dependent transferases"/>
    <property type="match status" value="1"/>
</dbReference>
<evidence type="ECO:0000313" key="7">
    <source>
        <dbReference type="Proteomes" id="UP001597197"/>
    </source>
</evidence>
<dbReference type="InterPro" id="IPR050103">
    <property type="entry name" value="Class-III_PLP-dep_AT"/>
</dbReference>
<dbReference type="PANTHER" id="PTHR11986:SF79">
    <property type="entry name" value="ACETYLORNITHINE AMINOTRANSFERASE, MITOCHONDRIAL"/>
    <property type="match status" value="1"/>
</dbReference>
<dbReference type="Gene3D" id="3.90.1150.10">
    <property type="entry name" value="Aspartate Aminotransferase, domain 1"/>
    <property type="match status" value="1"/>
</dbReference>
<dbReference type="PIRSF" id="PIRSF000521">
    <property type="entry name" value="Transaminase_4ab_Lys_Orn"/>
    <property type="match status" value="1"/>
</dbReference>
<dbReference type="EMBL" id="JBHUFD010000018">
    <property type="protein sequence ID" value="MFD1874601.1"/>
    <property type="molecule type" value="Genomic_DNA"/>
</dbReference>
<comment type="similarity">
    <text evidence="5">Belongs to the class-III pyridoxal-phosphate-dependent aminotransferase family.</text>
</comment>
<dbReference type="Pfam" id="PF00202">
    <property type="entry name" value="Aminotran_3"/>
    <property type="match status" value="1"/>
</dbReference>
<reference evidence="7" key="1">
    <citation type="journal article" date="2019" name="Int. J. Syst. Evol. Microbiol.">
        <title>The Global Catalogue of Microorganisms (GCM) 10K type strain sequencing project: providing services to taxonomists for standard genome sequencing and annotation.</title>
        <authorList>
            <consortium name="The Broad Institute Genomics Platform"/>
            <consortium name="The Broad Institute Genome Sequencing Center for Infectious Disease"/>
            <person name="Wu L."/>
            <person name="Ma J."/>
        </authorList>
    </citation>
    <scope>NUCLEOTIDE SEQUENCE [LARGE SCALE GENOMIC DNA]</scope>
    <source>
        <strain evidence="7">CGMCC 1.15795</strain>
    </source>
</reference>
<comment type="cofactor">
    <cofactor evidence="1">
        <name>pyridoxal 5'-phosphate</name>
        <dbReference type="ChEBI" id="CHEBI:597326"/>
    </cofactor>
</comment>
<dbReference type="Proteomes" id="UP001597197">
    <property type="component" value="Unassembled WGS sequence"/>
</dbReference>
<dbReference type="CDD" id="cd00610">
    <property type="entry name" value="OAT_like"/>
    <property type="match status" value="1"/>
</dbReference>
<keyword evidence="2 6" id="KW-0032">Aminotransferase</keyword>
<dbReference type="PANTHER" id="PTHR11986">
    <property type="entry name" value="AMINOTRANSFERASE CLASS III"/>
    <property type="match status" value="1"/>
</dbReference>
<keyword evidence="4 5" id="KW-0663">Pyridoxal phosphate</keyword>
<evidence type="ECO:0000256" key="3">
    <source>
        <dbReference type="ARBA" id="ARBA00022679"/>
    </source>
</evidence>
<dbReference type="InterPro" id="IPR015421">
    <property type="entry name" value="PyrdxlP-dep_Trfase_major"/>
</dbReference>
<dbReference type="Gene3D" id="3.40.640.10">
    <property type="entry name" value="Type I PLP-dependent aspartate aminotransferase-like (Major domain)"/>
    <property type="match status" value="1"/>
</dbReference>
<sequence length="387" mass="41289">MNLFDVYPLVNITPVRALGATLWDENGQQYLDFYGGHAVISIGHSHPHYVQRVQEQVANIGFYSNSVKIPIQQELAAKLGELSGYPDYTLFLCNSGAEANENALKLASFHTGKNHVIAFKGAFHGRTSGAVAATDNPKIVAPFNAGHGVSFVPYDLAAVEQAMLAQPVCAVIIEPIQGVGGVVLPTDEFLQGLAALCAQHGVVLIADEVQSGYGRSGEFFAHQHAGIRPGIITVAKGMGNGFPIGGVLISPKFKASYGLLGTTFGGNHLACAAGLAVLEVLEQENLVAHAAELGAYIMQELRAHSQATVVRGRGLMIGVKYDFPIKEIRDKLMFEHHIFVGNASDPNVLRLLPPLNIIKAEADRFLQALAALEPAKVAVDNAVVEQD</sequence>
<name>A0ABW4QZP0_9BACT</name>
<proteinExistence type="inferred from homology"/>
<comment type="caution">
    <text evidence="6">The sequence shown here is derived from an EMBL/GenBank/DDBJ whole genome shotgun (WGS) entry which is preliminary data.</text>
</comment>
<gene>
    <name evidence="6" type="ORF">ACFSDX_19345</name>
</gene>
<dbReference type="InterPro" id="IPR015424">
    <property type="entry name" value="PyrdxlP-dep_Trfase"/>
</dbReference>